<keyword evidence="2" id="KW-1133">Transmembrane helix</keyword>
<evidence type="ECO:0000256" key="1">
    <source>
        <dbReference type="SAM" id="MobiDB-lite"/>
    </source>
</evidence>
<comment type="caution">
    <text evidence="3">The sequence shown here is derived from an EMBL/GenBank/DDBJ whole genome shotgun (WGS) entry which is preliminary data.</text>
</comment>
<organism evidence="3 4">
    <name type="scientific">Cercophora samala</name>
    <dbReference type="NCBI Taxonomy" id="330535"/>
    <lineage>
        <taxon>Eukaryota</taxon>
        <taxon>Fungi</taxon>
        <taxon>Dikarya</taxon>
        <taxon>Ascomycota</taxon>
        <taxon>Pezizomycotina</taxon>
        <taxon>Sordariomycetes</taxon>
        <taxon>Sordariomycetidae</taxon>
        <taxon>Sordariales</taxon>
        <taxon>Lasiosphaeriaceae</taxon>
        <taxon>Cercophora</taxon>
    </lineage>
</organism>
<dbReference type="Gene3D" id="1.20.120.1630">
    <property type="match status" value="1"/>
</dbReference>
<dbReference type="EMBL" id="JAULSY010000181">
    <property type="protein sequence ID" value="KAK0659482.1"/>
    <property type="molecule type" value="Genomic_DNA"/>
</dbReference>
<evidence type="ECO:0008006" key="5">
    <source>
        <dbReference type="Google" id="ProtNLM"/>
    </source>
</evidence>
<dbReference type="GO" id="GO:0016020">
    <property type="term" value="C:membrane"/>
    <property type="evidence" value="ECO:0007669"/>
    <property type="project" value="TreeGrafter"/>
</dbReference>
<feature type="compositionally biased region" description="Acidic residues" evidence="1">
    <location>
        <begin position="54"/>
        <end position="71"/>
    </location>
</feature>
<dbReference type="InterPro" id="IPR010721">
    <property type="entry name" value="UstE-like"/>
</dbReference>
<reference evidence="3" key="1">
    <citation type="submission" date="2023-06" db="EMBL/GenBank/DDBJ databases">
        <title>Genome-scale phylogeny and comparative genomics of the fungal order Sordariales.</title>
        <authorList>
            <consortium name="Lawrence Berkeley National Laboratory"/>
            <person name="Hensen N."/>
            <person name="Bonometti L."/>
            <person name="Westerberg I."/>
            <person name="Brannstrom I.O."/>
            <person name="Guillou S."/>
            <person name="Cros-Aarteil S."/>
            <person name="Calhoun S."/>
            <person name="Haridas S."/>
            <person name="Kuo A."/>
            <person name="Mondo S."/>
            <person name="Pangilinan J."/>
            <person name="Riley R."/>
            <person name="Labutti K."/>
            <person name="Andreopoulos B."/>
            <person name="Lipzen A."/>
            <person name="Chen C."/>
            <person name="Yanf M."/>
            <person name="Daum C."/>
            <person name="Ng V."/>
            <person name="Clum A."/>
            <person name="Steindorff A."/>
            <person name="Ohm R."/>
            <person name="Martin F."/>
            <person name="Silar P."/>
            <person name="Natvig D."/>
            <person name="Lalanne C."/>
            <person name="Gautier V."/>
            <person name="Ament-Velasquez S.L."/>
            <person name="Kruys A."/>
            <person name="Hutchinson M.I."/>
            <person name="Powell A.J."/>
            <person name="Barry K."/>
            <person name="Miller A.N."/>
            <person name="Grigoriev I.V."/>
            <person name="Debuchy R."/>
            <person name="Gladieux P."/>
            <person name="Thoren M.H."/>
            <person name="Johannesson H."/>
        </authorList>
    </citation>
    <scope>NUCLEOTIDE SEQUENCE</scope>
    <source>
        <strain evidence="3">CBS 307.81</strain>
    </source>
</reference>
<evidence type="ECO:0000256" key="2">
    <source>
        <dbReference type="SAM" id="Phobius"/>
    </source>
</evidence>
<evidence type="ECO:0000313" key="3">
    <source>
        <dbReference type="EMBL" id="KAK0659482.1"/>
    </source>
</evidence>
<dbReference type="PANTHER" id="PTHR32251">
    <property type="entry name" value="3-OXO-5-ALPHA-STEROID 4-DEHYDROGENASE"/>
    <property type="match status" value="1"/>
</dbReference>
<sequence length="347" mass="37674">MDDTASVYETAIMGGSSDYDEEEPVVVPTPSHSFYTPLPSQPLPSELLSATTAVEEEEEEEEEPEEPEQPELEPSPFPASLASPRDMIPRGNYTPNPAGTLTFIGLRAIEPLLQSYLLSPHSPLLKLLPKLGVAVINPALLGPTPTGEILSWMARLSRLKQAYWAGFIAREPMTPRMAVLVALLEAAANAVNSLLYLLPRTSTALLRTVSVPLLGDVELPLPVLVGSLMFAVGLAVETVSERQRSFFKEERIVVGGKTIRVNEGKICDRGLWSLSRHPNYGGYVLWRTGFGIAAGGWWAGLAMGLAHAGHFAGGAVGLMDEYMSNRYGGAWTQHKQRVGWVLIPGVY</sequence>
<keyword evidence="2" id="KW-0812">Transmembrane</keyword>
<gene>
    <name evidence="3" type="ORF">QBC41DRAFT_307912</name>
</gene>
<dbReference type="Proteomes" id="UP001174997">
    <property type="component" value="Unassembled WGS sequence"/>
</dbReference>
<dbReference type="PANTHER" id="PTHR32251:SF15">
    <property type="entry name" value="3-OXO-5-ALPHA-STEROID 4-DEHYDROGENASE (DUF1295)"/>
    <property type="match status" value="1"/>
</dbReference>
<accession>A0AA40D2J5</accession>
<evidence type="ECO:0000313" key="4">
    <source>
        <dbReference type="Proteomes" id="UP001174997"/>
    </source>
</evidence>
<dbReference type="AlphaFoldDB" id="A0AA40D2J5"/>
<feature type="region of interest" description="Disordered" evidence="1">
    <location>
        <begin position="1"/>
        <end position="93"/>
    </location>
</feature>
<protein>
    <recommendedName>
        <fullName evidence="5">Steroid 5-alpha reductase C-terminal domain-containing protein</fullName>
    </recommendedName>
</protein>
<feature type="transmembrane region" description="Helical" evidence="2">
    <location>
        <begin position="219"/>
        <end position="239"/>
    </location>
</feature>
<keyword evidence="2" id="KW-0472">Membrane</keyword>
<feature type="transmembrane region" description="Helical" evidence="2">
    <location>
        <begin position="177"/>
        <end position="199"/>
    </location>
</feature>
<dbReference type="Pfam" id="PF06966">
    <property type="entry name" value="DUF1295"/>
    <property type="match status" value="1"/>
</dbReference>
<keyword evidence="4" id="KW-1185">Reference proteome</keyword>
<name>A0AA40D2J5_9PEZI</name>
<proteinExistence type="predicted"/>